<evidence type="ECO:0000313" key="2">
    <source>
        <dbReference type="Proteomes" id="UP000231379"/>
    </source>
</evidence>
<proteinExistence type="predicted"/>
<gene>
    <name evidence="1" type="ORF">COU20_01490</name>
</gene>
<comment type="caution">
    <text evidence="1">The sequence shown here is derived from an EMBL/GenBank/DDBJ whole genome shotgun (WGS) entry which is preliminary data.</text>
</comment>
<dbReference type="Proteomes" id="UP000231379">
    <property type="component" value="Unassembled WGS sequence"/>
</dbReference>
<sequence length="106" mass="11631">MNKIILALLAAIVLVGVGMYIFSSAPETAQNGLGEPGEPEARVISWEEAVERIKKCDVDMVFQTHALDVHLYLKSGERVRAVEPSIDEVFRVLQDAPCPQIPVATE</sequence>
<organism evidence="1 2">
    <name type="scientific">Candidatus Kaiserbacteria bacterium CG10_big_fil_rev_8_21_14_0_10_59_10</name>
    <dbReference type="NCBI Taxonomy" id="1974612"/>
    <lineage>
        <taxon>Bacteria</taxon>
        <taxon>Candidatus Kaiseribacteriota</taxon>
    </lineage>
</organism>
<reference evidence="2" key="1">
    <citation type="submission" date="2017-09" db="EMBL/GenBank/DDBJ databases">
        <title>Depth-based differentiation of microbial function through sediment-hosted aquifers and enrichment of novel symbionts in the deep terrestrial subsurface.</title>
        <authorList>
            <person name="Probst A.J."/>
            <person name="Ladd B."/>
            <person name="Jarett J.K."/>
            <person name="Geller-Mcgrath D.E."/>
            <person name="Sieber C.M.K."/>
            <person name="Emerson J.B."/>
            <person name="Anantharaman K."/>
            <person name="Thomas B.C."/>
            <person name="Malmstrom R."/>
            <person name="Stieglmeier M."/>
            <person name="Klingl A."/>
            <person name="Woyke T."/>
            <person name="Ryan C.M."/>
            <person name="Banfield J.F."/>
        </authorList>
    </citation>
    <scope>NUCLEOTIDE SEQUENCE [LARGE SCALE GENOMIC DNA]</scope>
</reference>
<protein>
    <submittedName>
        <fullName evidence="1">Uncharacterized protein</fullName>
    </submittedName>
</protein>
<accession>A0A2H0UA93</accession>
<dbReference type="AlphaFoldDB" id="A0A2H0UA93"/>
<evidence type="ECO:0000313" key="1">
    <source>
        <dbReference type="EMBL" id="PIR82616.1"/>
    </source>
</evidence>
<name>A0A2H0UA93_9BACT</name>
<dbReference type="EMBL" id="PFBM01000010">
    <property type="protein sequence ID" value="PIR82616.1"/>
    <property type="molecule type" value="Genomic_DNA"/>
</dbReference>